<gene>
    <name evidence="2" type="ORF">MELLADRAFT_69689</name>
</gene>
<feature type="compositionally biased region" description="Polar residues" evidence="1">
    <location>
        <begin position="353"/>
        <end position="367"/>
    </location>
</feature>
<feature type="compositionally biased region" description="Polar residues" evidence="1">
    <location>
        <begin position="306"/>
        <end position="318"/>
    </location>
</feature>
<feature type="compositionally biased region" description="Polar residues" evidence="1">
    <location>
        <begin position="253"/>
        <end position="276"/>
    </location>
</feature>
<feature type="region of interest" description="Disordered" evidence="1">
    <location>
        <begin position="149"/>
        <end position="276"/>
    </location>
</feature>
<feature type="compositionally biased region" description="Low complexity" evidence="1">
    <location>
        <begin position="225"/>
        <end position="239"/>
    </location>
</feature>
<dbReference type="VEuPathDB" id="FungiDB:MELLADRAFT_69689"/>
<dbReference type="KEGG" id="mlr:MELLADRAFT_69689"/>
<feature type="compositionally biased region" description="Low complexity" evidence="1">
    <location>
        <begin position="424"/>
        <end position="434"/>
    </location>
</feature>
<organism evidence="3">
    <name type="scientific">Melampsora larici-populina (strain 98AG31 / pathotype 3-4-7)</name>
    <name type="common">Poplar leaf rust fungus</name>
    <dbReference type="NCBI Taxonomy" id="747676"/>
    <lineage>
        <taxon>Eukaryota</taxon>
        <taxon>Fungi</taxon>
        <taxon>Dikarya</taxon>
        <taxon>Basidiomycota</taxon>
        <taxon>Pucciniomycotina</taxon>
        <taxon>Pucciniomycetes</taxon>
        <taxon>Pucciniales</taxon>
        <taxon>Melampsoraceae</taxon>
        <taxon>Melampsora</taxon>
    </lineage>
</organism>
<protein>
    <submittedName>
        <fullName evidence="2">Uncharacterized protein</fullName>
    </submittedName>
</protein>
<feature type="compositionally biased region" description="Polar residues" evidence="1">
    <location>
        <begin position="477"/>
        <end position="491"/>
    </location>
</feature>
<feature type="region of interest" description="Disordered" evidence="1">
    <location>
        <begin position="292"/>
        <end position="381"/>
    </location>
</feature>
<keyword evidence="3" id="KW-1185">Reference proteome</keyword>
<feature type="compositionally biased region" description="Basic and acidic residues" evidence="1">
    <location>
        <begin position="369"/>
        <end position="378"/>
    </location>
</feature>
<evidence type="ECO:0000256" key="1">
    <source>
        <dbReference type="SAM" id="MobiDB-lite"/>
    </source>
</evidence>
<feature type="region of interest" description="Disordered" evidence="1">
    <location>
        <begin position="95"/>
        <end position="135"/>
    </location>
</feature>
<feature type="compositionally biased region" description="Basic and acidic residues" evidence="1">
    <location>
        <begin position="493"/>
        <end position="502"/>
    </location>
</feature>
<dbReference type="Proteomes" id="UP000001072">
    <property type="component" value="Unassembled WGS sequence"/>
</dbReference>
<reference evidence="3" key="1">
    <citation type="journal article" date="2011" name="Proc. Natl. Acad. Sci. U.S.A.">
        <title>Obligate biotrophy features unraveled by the genomic analysis of rust fungi.</title>
        <authorList>
            <person name="Duplessis S."/>
            <person name="Cuomo C.A."/>
            <person name="Lin Y.-C."/>
            <person name="Aerts A."/>
            <person name="Tisserant E."/>
            <person name="Veneault-Fourrey C."/>
            <person name="Joly D.L."/>
            <person name="Hacquard S."/>
            <person name="Amselem J."/>
            <person name="Cantarel B.L."/>
            <person name="Chiu R."/>
            <person name="Coutinho P.M."/>
            <person name="Feau N."/>
            <person name="Field M."/>
            <person name="Frey P."/>
            <person name="Gelhaye E."/>
            <person name="Goldberg J."/>
            <person name="Grabherr M.G."/>
            <person name="Kodira C.D."/>
            <person name="Kohler A."/>
            <person name="Kuees U."/>
            <person name="Lindquist E.A."/>
            <person name="Lucas S.M."/>
            <person name="Mago R."/>
            <person name="Mauceli E."/>
            <person name="Morin E."/>
            <person name="Murat C."/>
            <person name="Pangilinan J.L."/>
            <person name="Park R."/>
            <person name="Pearson M."/>
            <person name="Quesneville H."/>
            <person name="Rouhier N."/>
            <person name="Sakthikumar S."/>
            <person name="Salamov A.A."/>
            <person name="Schmutz J."/>
            <person name="Selles B."/>
            <person name="Shapiro H."/>
            <person name="Tanguay P."/>
            <person name="Tuskan G.A."/>
            <person name="Henrissat B."/>
            <person name="Van de Peer Y."/>
            <person name="Rouze P."/>
            <person name="Ellis J.G."/>
            <person name="Dodds P.N."/>
            <person name="Schein J.E."/>
            <person name="Zhong S."/>
            <person name="Hamelin R.C."/>
            <person name="Grigoriev I.V."/>
            <person name="Szabo L.J."/>
            <person name="Martin F."/>
        </authorList>
    </citation>
    <scope>NUCLEOTIDE SEQUENCE [LARGE SCALE GENOMIC DNA]</scope>
    <source>
        <strain evidence="3">98AG31 / pathotype 3-4-7</strain>
    </source>
</reference>
<feature type="region of interest" description="Disordered" evidence="1">
    <location>
        <begin position="595"/>
        <end position="627"/>
    </location>
</feature>
<evidence type="ECO:0000313" key="2">
    <source>
        <dbReference type="EMBL" id="EGF97913.1"/>
    </source>
</evidence>
<proteinExistence type="predicted"/>
<dbReference type="RefSeq" id="XP_007418808.1">
    <property type="nucleotide sequence ID" value="XM_007418746.1"/>
</dbReference>
<dbReference type="GeneID" id="18931294"/>
<dbReference type="HOGENOM" id="CLU_466977_0_0_1"/>
<name>F4SBR8_MELLP</name>
<feature type="compositionally biased region" description="Basic and acidic residues" evidence="1">
    <location>
        <begin position="617"/>
        <end position="626"/>
    </location>
</feature>
<dbReference type="AlphaFoldDB" id="F4SBR8"/>
<feature type="region of interest" description="Disordered" evidence="1">
    <location>
        <begin position="531"/>
        <end position="572"/>
    </location>
</feature>
<sequence length="697" mass="77381">MAARPVARICEGLAEAPADDRGRQSNTYEELAEVINCERRGRCGLGHLHRPTPVEIPENFAEFDDEAFANHSIANHSIKMEDGRFASNVIDNVRRRKRSQSPPAKSHLENSAFAPEKRKRRLHSPPAHLPSTRKETRMSLFYIRDQHKAAKTNQIPSPIAVIDQLPPPKKHLDNSAFGPEKEQARMSSPSTRRLDRNRSQVAHRYRSRDPQNSAVGASNKIRQFRSPSPSRSLDISSRDVNSLRSMPPRRGSEYSNFGSSKNQNRTQSLSLSQSLKNPASGVFSRLQSHGLERSVVSAGKQRHISRSPSPTRTLQNSASHDRNHLQSLPQIQGSDYSSFGAGMQQPRIRPSRAVNQLPSHISESSSLDPKPERKESEARLPIVDVESSTCVSAEKRSQLYESSPRYQISGAFPLSPPFPEHPNSSDSSSDAPSPTRTFQNSASHDRNRLQPLPQIKSSDYSSFGAGMQEPRIRPSRVVNQLPSHILESSSLDPKPERKESEARLPIVDVENSTCVSAEKRSQLYESSPRYQISGAFPLSPPCPEHPNSSDSKIPRPQSPPPSESLETVTDQQMQLSKSLLPTHGMTNHASVEPASLRSATQNKSPPPKDSSPVGNVDKFDSDEKKATPSISNCQCRLSATRSILASGLDPLEHLLKQNMCNEQRYKETALIFLRMFDEVKLVQGCGEHVHNCSNSVV</sequence>
<evidence type="ECO:0000313" key="3">
    <source>
        <dbReference type="Proteomes" id="UP000001072"/>
    </source>
</evidence>
<dbReference type="InParanoid" id="F4SBR8"/>
<accession>F4SBR8</accession>
<feature type="region of interest" description="Disordered" evidence="1">
    <location>
        <begin position="400"/>
        <end position="505"/>
    </location>
</feature>
<feature type="compositionally biased region" description="Polar residues" evidence="1">
    <location>
        <begin position="325"/>
        <end position="337"/>
    </location>
</feature>
<dbReference type="EMBL" id="GL883193">
    <property type="protein sequence ID" value="EGF97913.1"/>
    <property type="molecule type" value="Genomic_DNA"/>
</dbReference>